<reference evidence="8" key="1">
    <citation type="submission" date="2018-01" db="EMBL/GenBank/DDBJ databases">
        <authorList>
            <person name="Li J."/>
        </authorList>
    </citation>
    <scope>NUCLEOTIDE SEQUENCE [LARGE SCALE GENOMIC DNA]</scope>
    <source>
        <strain evidence="8">2184</strain>
    </source>
</reference>
<sequence length="270" mass="29761">MSKKILAGAIASALLLTGCSASGDPDQDKTIKVATSPGPYSELFKEGIDPILSEQGYTLEYSNFSDLQQADTSVAEGANDLIVDQHSAYMKVFNDNTGSDLAAITEIPTVPSALFSKQHASRDEVAEGQTVGVPQDASNKSRAINILVDAGWVTIKPEADRALLSETDIQDNKYNLEIRPMDSAQLPRTLDDLDWAVIPGSMSYASKVNQEWSHFQENLRPELILVAVTRQDEVDSEWAQAVADAYRSPEFREFMEAENTNNYWFVPEYS</sequence>
<evidence type="ECO:0000256" key="4">
    <source>
        <dbReference type="ARBA" id="ARBA00023136"/>
    </source>
</evidence>
<evidence type="ECO:0000256" key="3">
    <source>
        <dbReference type="ARBA" id="ARBA00022729"/>
    </source>
</evidence>
<dbReference type="InterPro" id="IPR004872">
    <property type="entry name" value="Lipoprotein_NlpA"/>
</dbReference>
<evidence type="ECO:0000256" key="2">
    <source>
        <dbReference type="ARBA" id="ARBA00008973"/>
    </source>
</evidence>
<accession>A0A2S0WBI1</accession>
<dbReference type="Proteomes" id="UP000244754">
    <property type="component" value="Chromosome"/>
</dbReference>
<name>A0A2S0WBI1_9CORY</name>
<keyword evidence="5" id="KW-0564">Palmitate</keyword>
<keyword evidence="8" id="KW-1185">Reference proteome</keyword>
<dbReference type="PROSITE" id="PS51257">
    <property type="entry name" value="PROKAR_LIPOPROTEIN"/>
    <property type="match status" value="1"/>
</dbReference>
<protein>
    <submittedName>
        <fullName evidence="7">Metal ABC transporter substrate-binding protein</fullName>
    </submittedName>
</protein>
<comment type="similarity">
    <text evidence="2">Belongs to the NlpA lipoprotein family.</text>
</comment>
<dbReference type="SUPFAM" id="SSF53850">
    <property type="entry name" value="Periplasmic binding protein-like II"/>
    <property type="match status" value="1"/>
</dbReference>
<dbReference type="KEGG" id="clia:C3E79_00310"/>
<dbReference type="Pfam" id="PF03180">
    <property type="entry name" value="Lipoprotein_9"/>
    <property type="match status" value="1"/>
</dbReference>
<evidence type="ECO:0000256" key="6">
    <source>
        <dbReference type="ARBA" id="ARBA00023288"/>
    </source>
</evidence>
<dbReference type="RefSeq" id="WP_108403119.1">
    <property type="nucleotide sequence ID" value="NZ_CP026948.1"/>
</dbReference>
<dbReference type="EMBL" id="CP026948">
    <property type="protein sequence ID" value="AWB83123.1"/>
    <property type="molecule type" value="Genomic_DNA"/>
</dbReference>
<evidence type="ECO:0000256" key="1">
    <source>
        <dbReference type="ARBA" id="ARBA00004635"/>
    </source>
</evidence>
<keyword evidence="6" id="KW-0449">Lipoprotein</keyword>
<dbReference type="GO" id="GO:0016020">
    <property type="term" value="C:membrane"/>
    <property type="evidence" value="ECO:0007669"/>
    <property type="project" value="UniProtKB-SubCell"/>
</dbReference>
<proteinExistence type="inferred from homology"/>
<dbReference type="OrthoDB" id="9812878at2"/>
<dbReference type="PANTHER" id="PTHR30429">
    <property type="entry name" value="D-METHIONINE-BINDING LIPOPROTEIN METQ"/>
    <property type="match status" value="1"/>
</dbReference>
<gene>
    <name evidence="7" type="ORF">C3E79_00310</name>
</gene>
<evidence type="ECO:0000313" key="7">
    <source>
        <dbReference type="EMBL" id="AWB83123.1"/>
    </source>
</evidence>
<dbReference type="Gene3D" id="3.40.190.10">
    <property type="entry name" value="Periplasmic binding protein-like II"/>
    <property type="match status" value="2"/>
</dbReference>
<evidence type="ECO:0000313" key="8">
    <source>
        <dbReference type="Proteomes" id="UP000244754"/>
    </source>
</evidence>
<evidence type="ECO:0000256" key="5">
    <source>
        <dbReference type="ARBA" id="ARBA00023139"/>
    </source>
</evidence>
<dbReference type="AlphaFoldDB" id="A0A2S0WBI1"/>
<dbReference type="PANTHER" id="PTHR30429:SF0">
    <property type="entry name" value="METHIONINE-BINDING LIPOPROTEIN METQ"/>
    <property type="match status" value="1"/>
</dbReference>
<keyword evidence="3" id="KW-0732">Signal</keyword>
<organism evidence="7 8">
    <name type="scientific">Corynebacterium liangguodongii</name>
    <dbReference type="NCBI Taxonomy" id="2079535"/>
    <lineage>
        <taxon>Bacteria</taxon>
        <taxon>Bacillati</taxon>
        <taxon>Actinomycetota</taxon>
        <taxon>Actinomycetes</taxon>
        <taxon>Mycobacteriales</taxon>
        <taxon>Corynebacteriaceae</taxon>
        <taxon>Corynebacterium</taxon>
    </lineage>
</organism>
<keyword evidence="4" id="KW-0472">Membrane</keyword>
<comment type="subcellular location">
    <subcellularLocation>
        <location evidence="1">Membrane</location>
        <topology evidence="1">Lipid-anchor</topology>
    </subcellularLocation>
</comment>